<feature type="domain" description="HTH lacI-type" evidence="5">
    <location>
        <begin position="8"/>
        <end position="62"/>
    </location>
</feature>
<keyword evidence="3 6" id="KW-0238">DNA-binding</keyword>
<dbReference type="Pfam" id="PF00356">
    <property type="entry name" value="LacI"/>
    <property type="match status" value="1"/>
</dbReference>
<dbReference type="SUPFAM" id="SSF53822">
    <property type="entry name" value="Periplasmic binding protein-like I"/>
    <property type="match status" value="1"/>
</dbReference>
<sequence length="341" mass="37535">MMEDHKIRNMEEFSAASGISRPTVSKYFNDPTSVRPSTRERIEHAIAKYDYRPNLYAINQNRKATRSIGVIVPHALDPFFAEVVRQIEQSCFQAGYRAVVLSSHGDPERELGVLDLLHSMRIGGALIAPLGAASNVERLHKFSDDVPTVTFDSHLNGPQAFVGTDNFQSIGVIVDYLCRSGEPPFFVDLPTSNSNREERRDAYIRAMEAQALQPQVIHTPEDGWDFEEAGFRIGSQLIERRALPTMTALCANDRVAIGLIAAAYDKGLRIGRGPGFALRVAGHDDHPMARFTTPALTTVAQNFQGIADTSLAILFDMIEGGAGMPGRREQIEGKLVLRASA</sequence>
<evidence type="ECO:0000256" key="4">
    <source>
        <dbReference type="ARBA" id="ARBA00023163"/>
    </source>
</evidence>
<dbReference type="InterPro" id="IPR000843">
    <property type="entry name" value="HTH_LacI"/>
</dbReference>
<dbReference type="InterPro" id="IPR046335">
    <property type="entry name" value="LacI/GalR-like_sensor"/>
</dbReference>
<name>A0ABV7QZU6_9RHOB</name>
<dbReference type="Pfam" id="PF13377">
    <property type="entry name" value="Peripla_BP_3"/>
    <property type="match status" value="1"/>
</dbReference>
<dbReference type="PANTHER" id="PTHR30146">
    <property type="entry name" value="LACI-RELATED TRANSCRIPTIONAL REPRESSOR"/>
    <property type="match status" value="1"/>
</dbReference>
<keyword evidence="2" id="KW-0805">Transcription regulation</keyword>
<dbReference type="EMBL" id="JBHRXJ010000001">
    <property type="protein sequence ID" value="MFC3526559.1"/>
    <property type="molecule type" value="Genomic_DNA"/>
</dbReference>
<evidence type="ECO:0000313" key="7">
    <source>
        <dbReference type="Proteomes" id="UP001595721"/>
    </source>
</evidence>
<dbReference type="PROSITE" id="PS50932">
    <property type="entry name" value="HTH_LACI_2"/>
    <property type="match status" value="1"/>
</dbReference>
<dbReference type="InterPro" id="IPR010982">
    <property type="entry name" value="Lambda_DNA-bd_dom_sf"/>
</dbReference>
<dbReference type="CDD" id="cd01392">
    <property type="entry name" value="HTH_LacI"/>
    <property type="match status" value="1"/>
</dbReference>
<keyword evidence="1" id="KW-0678">Repressor</keyword>
<proteinExistence type="predicted"/>
<dbReference type="Gene3D" id="1.10.260.40">
    <property type="entry name" value="lambda repressor-like DNA-binding domains"/>
    <property type="match status" value="1"/>
</dbReference>
<reference evidence="7" key="1">
    <citation type="journal article" date="2019" name="Int. J. Syst. Evol. Microbiol.">
        <title>The Global Catalogue of Microorganisms (GCM) 10K type strain sequencing project: providing services to taxonomists for standard genome sequencing and annotation.</title>
        <authorList>
            <consortium name="The Broad Institute Genomics Platform"/>
            <consortium name="The Broad Institute Genome Sequencing Center for Infectious Disease"/>
            <person name="Wu L."/>
            <person name="Ma J."/>
        </authorList>
    </citation>
    <scope>NUCLEOTIDE SEQUENCE [LARGE SCALE GENOMIC DNA]</scope>
    <source>
        <strain evidence="7">KCTC 42899</strain>
    </source>
</reference>
<evidence type="ECO:0000313" key="6">
    <source>
        <dbReference type="EMBL" id="MFC3526559.1"/>
    </source>
</evidence>
<dbReference type="SUPFAM" id="SSF47413">
    <property type="entry name" value="lambda repressor-like DNA-binding domains"/>
    <property type="match status" value="1"/>
</dbReference>
<dbReference type="CDD" id="cd06267">
    <property type="entry name" value="PBP1_LacI_sugar_binding-like"/>
    <property type="match status" value="1"/>
</dbReference>
<keyword evidence="4" id="KW-0804">Transcription</keyword>
<comment type="caution">
    <text evidence="6">The sequence shown here is derived from an EMBL/GenBank/DDBJ whole genome shotgun (WGS) entry which is preliminary data.</text>
</comment>
<accession>A0ABV7QZU6</accession>
<gene>
    <name evidence="6" type="ORF">ACFOMH_00125</name>
</gene>
<keyword evidence="7" id="KW-1185">Reference proteome</keyword>
<dbReference type="Gene3D" id="3.40.50.2300">
    <property type="match status" value="2"/>
</dbReference>
<evidence type="ECO:0000256" key="2">
    <source>
        <dbReference type="ARBA" id="ARBA00023015"/>
    </source>
</evidence>
<organism evidence="6 7">
    <name type="scientific">Paracoccus mangrovi</name>
    <dbReference type="NCBI Taxonomy" id="1715645"/>
    <lineage>
        <taxon>Bacteria</taxon>
        <taxon>Pseudomonadati</taxon>
        <taxon>Pseudomonadota</taxon>
        <taxon>Alphaproteobacteria</taxon>
        <taxon>Rhodobacterales</taxon>
        <taxon>Paracoccaceae</taxon>
        <taxon>Paracoccus</taxon>
    </lineage>
</organism>
<evidence type="ECO:0000256" key="1">
    <source>
        <dbReference type="ARBA" id="ARBA00022491"/>
    </source>
</evidence>
<dbReference type="GO" id="GO:0003677">
    <property type="term" value="F:DNA binding"/>
    <property type="evidence" value="ECO:0007669"/>
    <property type="project" value="UniProtKB-KW"/>
</dbReference>
<dbReference type="PANTHER" id="PTHR30146:SF148">
    <property type="entry name" value="HTH-TYPE TRANSCRIPTIONAL REPRESSOR PURR-RELATED"/>
    <property type="match status" value="1"/>
</dbReference>
<dbReference type="Proteomes" id="UP001595721">
    <property type="component" value="Unassembled WGS sequence"/>
</dbReference>
<protein>
    <submittedName>
        <fullName evidence="6">LacI family DNA-binding transcriptional regulator</fullName>
    </submittedName>
</protein>
<evidence type="ECO:0000259" key="5">
    <source>
        <dbReference type="PROSITE" id="PS50932"/>
    </source>
</evidence>
<dbReference type="SMART" id="SM00354">
    <property type="entry name" value="HTH_LACI"/>
    <property type="match status" value="1"/>
</dbReference>
<dbReference type="RefSeq" id="WP_377741826.1">
    <property type="nucleotide sequence ID" value="NZ_JBHRXJ010000001.1"/>
</dbReference>
<dbReference type="InterPro" id="IPR028082">
    <property type="entry name" value="Peripla_BP_I"/>
</dbReference>
<evidence type="ECO:0000256" key="3">
    <source>
        <dbReference type="ARBA" id="ARBA00023125"/>
    </source>
</evidence>